<dbReference type="PATRIC" id="fig|1423778.4.peg.1683"/>
<accession>A0A0R1RMX6</accession>
<reference evidence="1 2" key="1">
    <citation type="journal article" date="2015" name="Genome Announc.">
        <title>Expanding the biotechnology potential of lactobacilli through comparative genomics of 213 strains and associated genera.</title>
        <authorList>
            <person name="Sun Z."/>
            <person name="Harris H.M."/>
            <person name="McCann A."/>
            <person name="Guo C."/>
            <person name="Argimon S."/>
            <person name="Zhang W."/>
            <person name="Yang X."/>
            <person name="Jeffery I.B."/>
            <person name="Cooney J.C."/>
            <person name="Kagawa T.F."/>
            <person name="Liu W."/>
            <person name="Song Y."/>
            <person name="Salvetti E."/>
            <person name="Wrobel A."/>
            <person name="Rasinkangas P."/>
            <person name="Parkhill J."/>
            <person name="Rea M.C."/>
            <person name="O'Sullivan O."/>
            <person name="Ritari J."/>
            <person name="Douillard F.P."/>
            <person name="Paul Ross R."/>
            <person name="Yang R."/>
            <person name="Briner A.E."/>
            <person name="Felis G.E."/>
            <person name="de Vos W.M."/>
            <person name="Barrangou R."/>
            <person name="Klaenhammer T.R."/>
            <person name="Caufield P.W."/>
            <person name="Cui Y."/>
            <person name="Zhang H."/>
            <person name="O'Toole P.W."/>
        </authorList>
    </citation>
    <scope>NUCLEOTIDE SEQUENCE [LARGE SCALE GENOMIC DNA]</scope>
    <source>
        <strain evidence="1 2">DSM 15707</strain>
    </source>
</reference>
<dbReference type="InterPro" id="IPR014718">
    <property type="entry name" value="GH-type_carb-bd"/>
</dbReference>
<comment type="caution">
    <text evidence="1">The sequence shown here is derived from an EMBL/GenBank/DDBJ whole genome shotgun (WGS) entry which is preliminary data.</text>
</comment>
<dbReference type="OrthoDB" id="9795355at2"/>
<dbReference type="Pfam" id="PF01263">
    <property type="entry name" value="Aldose_epim"/>
    <property type="match status" value="1"/>
</dbReference>
<dbReference type="InterPro" id="IPR011013">
    <property type="entry name" value="Gal_mutarotase_sf_dom"/>
</dbReference>
<dbReference type="InterPro" id="IPR037481">
    <property type="entry name" value="LacX"/>
</dbReference>
<dbReference type="GO" id="GO:0005975">
    <property type="term" value="P:carbohydrate metabolic process"/>
    <property type="evidence" value="ECO:0007669"/>
    <property type="project" value="InterPro"/>
</dbReference>
<evidence type="ECO:0000313" key="2">
    <source>
        <dbReference type="Proteomes" id="UP000051697"/>
    </source>
</evidence>
<organism evidence="1 2">
    <name type="scientific">Paucilactobacillus oligofermentans DSM 15707 = LMG 22743</name>
    <dbReference type="NCBI Taxonomy" id="1423778"/>
    <lineage>
        <taxon>Bacteria</taxon>
        <taxon>Bacillati</taxon>
        <taxon>Bacillota</taxon>
        <taxon>Bacilli</taxon>
        <taxon>Lactobacillales</taxon>
        <taxon>Lactobacillaceae</taxon>
        <taxon>Paucilactobacillus</taxon>
    </lineage>
</organism>
<protein>
    <submittedName>
        <fullName evidence="1">Aldose 1-epimerase</fullName>
    </submittedName>
</protein>
<dbReference type="GO" id="GO:0016853">
    <property type="term" value="F:isomerase activity"/>
    <property type="evidence" value="ECO:0007669"/>
    <property type="project" value="InterPro"/>
</dbReference>
<evidence type="ECO:0000313" key="1">
    <source>
        <dbReference type="EMBL" id="KRL54843.1"/>
    </source>
</evidence>
<dbReference type="Gene3D" id="2.70.98.10">
    <property type="match status" value="1"/>
</dbReference>
<gene>
    <name evidence="1" type="ORF">FC70_GL001645</name>
</gene>
<dbReference type="STRING" id="1423778.FC70_GL001645"/>
<keyword evidence="2" id="KW-1185">Reference proteome</keyword>
<dbReference type="PANTHER" id="PTHR11122:SF13">
    <property type="entry name" value="GLUCOSE-6-PHOSPHATE 1-EPIMERASE"/>
    <property type="match status" value="1"/>
</dbReference>
<dbReference type="EMBL" id="AZFE01000032">
    <property type="protein sequence ID" value="KRL54843.1"/>
    <property type="molecule type" value="Genomic_DNA"/>
</dbReference>
<dbReference type="SUPFAM" id="SSF74650">
    <property type="entry name" value="Galactose mutarotase-like"/>
    <property type="match status" value="1"/>
</dbReference>
<dbReference type="CDD" id="cd09024">
    <property type="entry name" value="Aldose_epim_lacX"/>
    <property type="match status" value="1"/>
</dbReference>
<dbReference type="AlphaFoldDB" id="A0A0R1RMX6"/>
<dbReference type="Proteomes" id="UP000051697">
    <property type="component" value="Unassembled WGS sequence"/>
</dbReference>
<name>A0A0R1RMX6_9LACO</name>
<dbReference type="RefSeq" id="WP_057890557.1">
    <property type="nucleotide sequence ID" value="NZ_AZFE01000032.1"/>
</dbReference>
<dbReference type="KEGG" id="lol:LACOL_0934"/>
<dbReference type="PANTHER" id="PTHR11122">
    <property type="entry name" value="APOSPORY-ASSOCIATED PROTEIN C-RELATED"/>
    <property type="match status" value="1"/>
</dbReference>
<dbReference type="GO" id="GO:0030246">
    <property type="term" value="F:carbohydrate binding"/>
    <property type="evidence" value="ECO:0007669"/>
    <property type="project" value="InterPro"/>
</dbReference>
<dbReference type="InterPro" id="IPR008183">
    <property type="entry name" value="Aldose_1/G6P_1-epimerase"/>
</dbReference>
<sequence>MITLDNGNLTVKIDEQGAQLRNIFCPETQIEYLWQADPKFWGRTSPILFPIVGRLKDNKYTYQNESFEMEQHGFARDANFTVVDHKDTYVIFELKSNAETLAMYPFEFELRVAYELTDDNQVTVNFVVSNHSEFEMLYSIGAHPGFNVPLTADDTFETTNVSVEPNCKFAQIPLVGPYNDAKNPKTLDFTQHLNLDHELFKQDALILDLQKQPVQIKLQGTNSEHGVNVNVDQAPYTGIWSPYPVESPFVCIEPWWGIADSIDTNQRIEDKMAMNKLLPSASEEHGYSISVF</sequence>
<proteinExistence type="predicted"/>